<dbReference type="InterPro" id="IPR012669">
    <property type="entry name" value="Pectate_lyase"/>
</dbReference>
<accession>A0A2G0CAT5</accession>
<keyword evidence="1" id="KW-0456">Lyase</keyword>
<organism evidence="1 2">
    <name type="scientific">Neolewinella marina</name>
    <dbReference type="NCBI Taxonomy" id="438751"/>
    <lineage>
        <taxon>Bacteria</taxon>
        <taxon>Pseudomonadati</taxon>
        <taxon>Bacteroidota</taxon>
        <taxon>Saprospiria</taxon>
        <taxon>Saprospirales</taxon>
        <taxon>Lewinellaceae</taxon>
        <taxon>Neolewinella</taxon>
    </lineage>
</organism>
<proteinExistence type="predicted"/>
<dbReference type="NCBIfam" id="TIGR02474">
    <property type="entry name" value="pec_lyase"/>
    <property type="match status" value="1"/>
</dbReference>
<dbReference type="OrthoDB" id="9804686at2"/>
<keyword evidence="2" id="KW-1185">Reference proteome</keyword>
<gene>
    <name evidence="1" type="primary">pelA</name>
    <name evidence="1" type="ORF">CGL56_17565</name>
</gene>
<dbReference type="Proteomes" id="UP000226437">
    <property type="component" value="Unassembled WGS sequence"/>
</dbReference>
<dbReference type="Pfam" id="PF09492">
    <property type="entry name" value="Pec_lyase"/>
    <property type="match status" value="1"/>
</dbReference>
<dbReference type="GO" id="GO:0016829">
    <property type="term" value="F:lyase activity"/>
    <property type="evidence" value="ECO:0007669"/>
    <property type="project" value="UniProtKB-KW"/>
</dbReference>
<dbReference type="AlphaFoldDB" id="A0A2G0CAT5"/>
<sequence>MHAGWSGNWSDHLPVGPRNGPTRFRRTTFLPVLLCLLVSGGLGAQAGSIEWRDALRQPAEWYAGPEAARIADNLLVYQHPIGGWPKNLDMAAALDQEAKERIRRQQATRDHDLGRPTIDNGATYTQLRYLARVYAAGGGERYREAFNKGIDYLLEAQYPNGGWPQYYPLRKGYYSHITFNDGAMIGALELLREVATGTYPFVDRRRVRAARAAVEKGVELILATQIEVDGQLTAWCAQYDPQTLEPTTARAYELVSLSGAESVGIVNFLMGIPEPTVAITRAVEGAVDWFERVQLSELRLIRQENPALPKGYDLIVGFDPEHATPLWARFYEIGTNYPMFVGRDGVVRYALSEIEYERRVGYRWLNDWATELLEKDYPAWRKAWN</sequence>
<dbReference type="Gene3D" id="1.50.10.20">
    <property type="match status" value="1"/>
</dbReference>
<dbReference type="EMBL" id="PDLO01000013">
    <property type="protein sequence ID" value="PHK97089.1"/>
    <property type="molecule type" value="Genomic_DNA"/>
</dbReference>
<reference evidence="1 2" key="1">
    <citation type="submission" date="2017-10" db="EMBL/GenBank/DDBJ databases">
        <title>The draft genome sequence of Lewinella marina KCTC 32374.</title>
        <authorList>
            <person name="Wang K."/>
        </authorList>
    </citation>
    <scope>NUCLEOTIDE SEQUENCE [LARGE SCALE GENOMIC DNA]</scope>
    <source>
        <strain evidence="1 2">MKG-38</strain>
    </source>
</reference>
<comment type="caution">
    <text evidence="1">The sequence shown here is derived from an EMBL/GenBank/DDBJ whole genome shotgun (WGS) entry which is preliminary data.</text>
</comment>
<dbReference type="RefSeq" id="WP_099107899.1">
    <property type="nucleotide sequence ID" value="NZ_JAATJF010000002.1"/>
</dbReference>
<dbReference type="SUPFAM" id="SSF81853">
    <property type="entry name" value="Family 10 polysaccharide lyase"/>
    <property type="match status" value="1"/>
</dbReference>
<name>A0A2G0CAT5_9BACT</name>
<protein>
    <submittedName>
        <fullName evidence="1">Pectate lyase</fullName>
    </submittedName>
</protein>
<evidence type="ECO:0000313" key="1">
    <source>
        <dbReference type="EMBL" id="PHK97089.1"/>
    </source>
</evidence>
<evidence type="ECO:0000313" key="2">
    <source>
        <dbReference type="Proteomes" id="UP000226437"/>
    </source>
</evidence>